<reference evidence="1 2" key="1">
    <citation type="submission" date="2020-02" db="EMBL/GenBank/DDBJ databases">
        <title>Acidophilic actinobacteria isolated from forest soil.</title>
        <authorList>
            <person name="Golinska P."/>
        </authorList>
    </citation>
    <scope>NUCLEOTIDE SEQUENCE [LARGE SCALE GENOMIC DNA]</scope>
    <source>
        <strain evidence="1 2">NL8</strain>
    </source>
</reference>
<protein>
    <submittedName>
        <fullName evidence="1">Recombinase family protein</fullName>
    </submittedName>
</protein>
<evidence type="ECO:0000313" key="1">
    <source>
        <dbReference type="EMBL" id="MBS2545408.1"/>
    </source>
</evidence>
<comment type="caution">
    <text evidence="1">The sequence shown here is derived from an EMBL/GenBank/DDBJ whole genome shotgun (WGS) entry which is preliminary data.</text>
</comment>
<evidence type="ECO:0000313" key="2">
    <source>
        <dbReference type="Proteomes" id="UP000730482"/>
    </source>
</evidence>
<gene>
    <name evidence="1" type="ORF">KGQ19_00850</name>
</gene>
<dbReference type="Proteomes" id="UP000730482">
    <property type="component" value="Unassembled WGS sequence"/>
</dbReference>
<accession>A0ABS5KGS8</accession>
<name>A0ABS5KGS8_9ACTN</name>
<sequence>MVIYLWAPDEDTAAAAFAELSARCERYAYRFCWDIVEIIRDVGGSNEYFDHRAQVNACGRTGLDQVLTLLKEKRATIVLVPDLRMVGSTALIYTVIREHLEEHGGFLQVVSGAAQGTGLSSIGRIPSVTSENANDAPELAPADEAERTLPTAAKARILALVETADLSDGFGALLHMAAVLGSDSKTLVPKTEEERFAWAGHMDGLHAALMCLARHEQQQAPEVAAQIVDSLMGQAEAILQESAAGREG</sequence>
<dbReference type="EMBL" id="JAAFYZ010000002">
    <property type="protein sequence ID" value="MBS2545408.1"/>
    <property type="molecule type" value="Genomic_DNA"/>
</dbReference>
<keyword evidence="2" id="KW-1185">Reference proteome</keyword>
<organism evidence="1 2">
    <name type="scientific">Catenulispora pinistramenti</name>
    <dbReference type="NCBI Taxonomy" id="2705254"/>
    <lineage>
        <taxon>Bacteria</taxon>
        <taxon>Bacillati</taxon>
        <taxon>Actinomycetota</taxon>
        <taxon>Actinomycetes</taxon>
        <taxon>Catenulisporales</taxon>
        <taxon>Catenulisporaceae</taxon>
        <taxon>Catenulispora</taxon>
    </lineage>
</organism>
<proteinExistence type="predicted"/>